<feature type="region of interest" description="Disordered" evidence="1">
    <location>
        <begin position="42"/>
        <end position="70"/>
    </location>
</feature>
<evidence type="ECO:0000256" key="1">
    <source>
        <dbReference type="SAM" id="MobiDB-lite"/>
    </source>
</evidence>
<dbReference type="EMBL" id="KF901056">
    <property type="protein sequence ID" value="AIF16473.1"/>
    <property type="molecule type" value="Genomic_DNA"/>
</dbReference>
<proteinExistence type="predicted"/>
<organism evidence="2">
    <name type="scientific">uncultured marine thaumarchaeote KM3_74_C10</name>
    <dbReference type="NCBI Taxonomy" id="1456270"/>
    <lineage>
        <taxon>Archaea</taxon>
        <taxon>Nitrososphaerota</taxon>
        <taxon>environmental samples</taxon>
    </lineage>
</organism>
<reference evidence="2" key="1">
    <citation type="journal article" date="2014" name="Genome Biol. Evol.">
        <title>Pangenome evidence for extensive interdomain horizontal transfer affecting lineage core and shell genes in uncultured planktonic thaumarchaeota and euryarchaeota.</title>
        <authorList>
            <person name="Deschamps P."/>
            <person name="Zivanovic Y."/>
            <person name="Moreira D."/>
            <person name="Rodriguez-Valera F."/>
            <person name="Lopez-Garcia P."/>
        </authorList>
    </citation>
    <scope>NUCLEOTIDE SEQUENCE</scope>
</reference>
<accession>A0A075HRD4</accession>
<dbReference type="AlphaFoldDB" id="A0A075HRD4"/>
<name>A0A075HRD4_9ARCH</name>
<sequence>MTDENVKIRVRVGTSEVEVEAPISTLEKALSLVPGIVQQLPPSSQQIQHNTDGHAESSRGEPLQSDHSNKIELPEIQVERDDSLTDVIAKIFKEQWGRRPRKLIDVRDALDSYGLIYPKQSVAVALLRLAQSGRLRRFKSEMGEFVYTSSTSLARETTSHENINLAVVPEPQFSGSR</sequence>
<evidence type="ECO:0000313" key="2">
    <source>
        <dbReference type="EMBL" id="AIF16473.1"/>
    </source>
</evidence>
<protein>
    <submittedName>
        <fullName evidence="2">Uncharacterized protein</fullName>
    </submittedName>
</protein>